<accession>A2F5G3</accession>
<dbReference type="PANTHER" id="PTHR24159:SF5">
    <property type="entry name" value="ANK_REP_REGION DOMAIN-CONTAINING PROTEIN"/>
    <property type="match status" value="1"/>
</dbReference>
<keyword evidence="2" id="KW-1185">Reference proteome</keyword>
<protein>
    <recommendedName>
        <fullName evidence="3">DUF3447 domain-containing protein</fullName>
    </recommendedName>
</protein>
<dbReference type="InParanoid" id="A2F5G3"/>
<dbReference type="AlphaFoldDB" id="A2F5G3"/>
<evidence type="ECO:0000313" key="2">
    <source>
        <dbReference type="Proteomes" id="UP000001542"/>
    </source>
</evidence>
<dbReference type="SMR" id="A2F5G3"/>
<dbReference type="SUPFAM" id="SSF48403">
    <property type="entry name" value="Ankyrin repeat"/>
    <property type="match status" value="1"/>
</dbReference>
<evidence type="ECO:0008006" key="3">
    <source>
        <dbReference type="Google" id="ProtNLM"/>
    </source>
</evidence>
<reference evidence="1" key="1">
    <citation type="submission" date="2006-10" db="EMBL/GenBank/DDBJ databases">
        <authorList>
            <person name="Amadeo P."/>
            <person name="Zhao Q."/>
            <person name="Wortman J."/>
            <person name="Fraser-Liggett C."/>
            <person name="Carlton J."/>
        </authorList>
    </citation>
    <scope>NUCLEOTIDE SEQUENCE</scope>
    <source>
        <strain evidence="1">G3</strain>
    </source>
</reference>
<dbReference type="KEGG" id="tva:4757696"/>
<reference evidence="1" key="2">
    <citation type="journal article" date="2007" name="Science">
        <title>Draft genome sequence of the sexually transmitted pathogen Trichomonas vaginalis.</title>
        <authorList>
            <person name="Carlton J.M."/>
            <person name="Hirt R.P."/>
            <person name="Silva J.C."/>
            <person name="Delcher A.L."/>
            <person name="Schatz M."/>
            <person name="Zhao Q."/>
            <person name="Wortman J.R."/>
            <person name="Bidwell S.L."/>
            <person name="Alsmark U.C.M."/>
            <person name="Besteiro S."/>
            <person name="Sicheritz-Ponten T."/>
            <person name="Noel C.J."/>
            <person name="Dacks J.B."/>
            <person name="Foster P.G."/>
            <person name="Simillion C."/>
            <person name="Van de Peer Y."/>
            <person name="Miranda-Saavedra D."/>
            <person name="Barton G.J."/>
            <person name="Westrop G.D."/>
            <person name="Mueller S."/>
            <person name="Dessi D."/>
            <person name="Fiori P.L."/>
            <person name="Ren Q."/>
            <person name="Paulsen I."/>
            <person name="Zhang H."/>
            <person name="Bastida-Corcuera F.D."/>
            <person name="Simoes-Barbosa A."/>
            <person name="Brown M.T."/>
            <person name="Hayes R.D."/>
            <person name="Mukherjee M."/>
            <person name="Okumura C.Y."/>
            <person name="Schneider R."/>
            <person name="Smith A.J."/>
            <person name="Vanacova S."/>
            <person name="Villalvazo M."/>
            <person name="Haas B.J."/>
            <person name="Pertea M."/>
            <person name="Feldblyum T.V."/>
            <person name="Utterback T.R."/>
            <person name="Shu C.L."/>
            <person name="Osoegawa K."/>
            <person name="de Jong P.J."/>
            <person name="Hrdy I."/>
            <person name="Horvathova L."/>
            <person name="Zubacova Z."/>
            <person name="Dolezal P."/>
            <person name="Malik S.B."/>
            <person name="Logsdon J.M. Jr."/>
            <person name="Henze K."/>
            <person name="Gupta A."/>
            <person name="Wang C.C."/>
            <person name="Dunne R.L."/>
            <person name="Upcroft J.A."/>
            <person name="Upcroft P."/>
            <person name="White O."/>
            <person name="Salzberg S.L."/>
            <person name="Tang P."/>
            <person name="Chiu C.-H."/>
            <person name="Lee Y.-S."/>
            <person name="Embley T.M."/>
            <person name="Coombs G.H."/>
            <person name="Mottram J.C."/>
            <person name="Tachezy J."/>
            <person name="Fraser-Liggett C.M."/>
            <person name="Johnson P.J."/>
        </authorList>
    </citation>
    <scope>NUCLEOTIDE SEQUENCE [LARGE SCALE GENOMIC DNA]</scope>
    <source>
        <strain evidence="1">G3</strain>
    </source>
</reference>
<dbReference type="Proteomes" id="UP000001542">
    <property type="component" value="Unassembled WGS sequence"/>
</dbReference>
<dbReference type="VEuPathDB" id="TrichDB:TVAG_425130"/>
<dbReference type="PANTHER" id="PTHR24159">
    <property type="match status" value="1"/>
</dbReference>
<sequence>MHPVSSVFVPNKLKKYSQLDDAILNIHENSINETLSFIQTNFNSNELTFIFNRIIQISKIRLTSRRDLADLYIRVCILFDEKIDFKHILSASNPFAFQIISEITKFVNVDHILPSNFAISNIQENLLHKFIYLYQKNSIKSIIKADNVELLKNFVNENRKFDFRTKKSISAFYNLGKRCKVSLLGFAAHYGALNCFNYLLNQGLQPNLNEAHHAIIGGNTDIIENYKEEIPNCLETAILWNRNEIADYILSNDEEIMFSIESATNNIKATLFLLSCNFCDSMTLQMKKIFDGLKSAEAFKDMNLLNHLFVLN</sequence>
<dbReference type="InterPro" id="IPR036770">
    <property type="entry name" value="Ankyrin_rpt-contain_sf"/>
</dbReference>
<gene>
    <name evidence="1" type="ORF">TVAG_425130</name>
</gene>
<dbReference type="EMBL" id="DS113622">
    <property type="protein sequence ID" value="EAX99876.1"/>
    <property type="molecule type" value="Genomic_DNA"/>
</dbReference>
<name>A2F5G3_TRIV3</name>
<proteinExistence type="predicted"/>
<evidence type="ECO:0000313" key="1">
    <source>
        <dbReference type="EMBL" id="EAX99876.1"/>
    </source>
</evidence>
<dbReference type="RefSeq" id="XP_001312806.1">
    <property type="nucleotide sequence ID" value="XM_001312805.1"/>
</dbReference>
<dbReference type="VEuPathDB" id="TrichDB:TVAGG3_0636010"/>
<organism evidence="1 2">
    <name type="scientific">Trichomonas vaginalis (strain ATCC PRA-98 / G3)</name>
    <dbReference type="NCBI Taxonomy" id="412133"/>
    <lineage>
        <taxon>Eukaryota</taxon>
        <taxon>Metamonada</taxon>
        <taxon>Parabasalia</taxon>
        <taxon>Trichomonadida</taxon>
        <taxon>Trichomonadidae</taxon>
        <taxon>Trichomonas</taxon>
    </lineage>
</organism>